<protein>
    <submittedName>
        <fullName evidence="2">TraB family protein</fullName>
    </submittedName>
</protein>
<keyword evidence="3" id="KW-1185">Reference proteome</keyword>
<gene>
    <name evidence="2" type="ORF">EDC34_101462</name>
</gene>
<dbReference type="Proteomes" id="UP000295414">
    <property type="component" value="Unassembled WGS sequence"/>
</dbReference>
<feature type="chain" id="PRO_5020383715" evidence="1">
    <location>
        <begin position="24"/>
        <end position="342"/>
    </location>
</feature>
<dbReference type="EMBL" id="SMAP01000001">
    <property type="protein sequence ID" value="TCT26135.1"/>
    <property type="molecule type" value="Genomic_DNA"/>
</dbReference>
<proteinExistence type="predicted"/>
<feature type="signal peptide" evidence="1">
    <location>
        <begin position="1"/>
        <end position="23"/>
    </location>
</feature>
<dbReference type="AlphaFoldDB" id="A0A4R3NA68"/>
<organism evidence="2 3">
    <name type="scientific">Thermomonas haemolytica</name>
    <dbReference type="NCBI Taxonomy" id="141949"/>
    <lineage>
        <taxon>Bacteria</taxon>
        <taxon>Pseudomonadati</taxon>
        <taxon>Pseudomonadota</taxon>
        <taxon>Gammaproteobacteria</taxon>
        <taxon>Lysobacterales</taxon>
        <taxon>Lysobacteraceae</taxon>
        <taxon>Thermomonas</taxon>
    </lineage>
</organism>
<accession>A0A4R3NA68</accession>
<evidence type="ECO:0000313" key="3">
    <source>
        <dbReference type="Proteomes" id="UP000295414"/>
    </source>
</evidence>
<sequence>MRDAMLGLAAVLMMGWAALPARAQQAPPADGIRTEAPVVVQGEQPGPGMWIVRKGDHDLYLLGTLSPLPAKMQWQAVPLQRVLANAQEVIRMRGVQIDADVGFFRGLLLLPKLLGARDNPDGKTLREVVSPASYERWQGLKARYIGNDGGVEKRRPLFAAQELYTAAMKKNGLDTRDPVWPVVEKAIKEHHPTVTVVKETIVIKDPKPLLQEWSKTTLDDLACFDNTLARIETDLDAMRARANAWATGDIPALRALPPAYQWEACSAAVTEAGIGKRLGFGDARAKLRAKWLAAAEAALEKNAVSFAALPLNDLLGANGYLAALQAKGYAVIAPDDDGGEEE</sequence>
<dbReference type="CDD" id="cd14788">
    <property type="entry name" value="GumN"/>
    <property type="match status" value="1"/>
</dbReference>
<comment type="caution">
    <text evidence="2">The sequence shown here is derived from an EMBL/GenBank/DDBJ whole genome shotgun (WGS) entry which is preliminary data.</text>
</comment>
<name>A0A4R3NA68_9GAMM</name>
<keyword evidence="1" id="KW-0732">Signal</keyword>
<dbReference type="OrthoDB" id="8743055at2"/>
<dbReference type="Pfam" id="PF01963">
    <property type="entry name" value="TraB_PrgY_gumN"/>
    <property type="match status" value="1"/>
</dbReference>
<dbReference type="RefSeq" id="WP_114959233.1">
    <property type="nucleotide sequence ID" value="NZ_MSZW01000021.1"/>
</dbReference>
<evidence type="ECO:0000313" key="2">
    <source>
        <dbReference type="EMBL" id="TCT26135.1"/>
    </source>
</evidence>
<evidence type="ECO:0000256" key="1">
    <source>
        <dbReference type="SAM" id="SignalP"/>
    </source>
</evidence>
<reference evidence="2 3" key="1">
    <citation type="submission" date="2019-03" db="EMBL/GenBank/DDBJ databases">
        <title>Genomic Encyclopedia of Type Strains, Phase IV (KMG-IV): sequencing the most valuable type-strain genomes for metagenomic binning, comparative biology and taxonomic classification.</title>
        <authorList>
            <person name="Goeker M."/>
        </authorList>
    </citation>
    <scope>NUCLEOTIDE SEQUENCE [LARGE SCALE GENOMIC DNA]</scope>
    <source>
        <strain evidence="2 3">DSM 13605</strain>
    </source>
</reference>
<dbReference type="InterPro" id="IPR002816">
    <property type="entry name" value="TraB/PrgY/GumN_fam"/>
</dbReference>